<dbReference type="PROSITE" id="PS51379">
    <property type="entry name" value="4FE4S_FER_2"/>
    <property type="match status" value="2"/>
</dbReference>
<dbReference type="InterPro" id="IPR050572">
    <property type="entry name" value="Fe-S_Ferredoxin"/>
</dbReference>
<dbReference type="AlphaFoldDB" id="A0A7G9Z538"/>
<keyword evidence="4" id="KW-0411">Iron-sulfur</keyword>
<dbReference type="Pfam" id="PF13237">
    <property type="entry name" value="Fer4_10"/>
    <property type="match status" value="1"/>
</dbReference>
<dbReference type="PANTHER" id="PTHR43687:SF1">
    <property type="entry name" value="FERREDOXIN III"/>
    <property type="match status" value="1"/>
</dbReference>
<proteinExistence type="predicted"/>
<feature type="domain" description="4Fe-4S ferredoxin-type" evidence="5">
    <location>
        <begin position="39"/>
        <end position="68"/>
    </location>
</feature>
<feature type="domain" description="4Fe-4S ferredoxin-type" evidence="5">
    <location>
        <begin position="10"/>
        <end position="38"/>
    </location>
</feature>
<keyword evidence="2" id="KW-0479">Metal-binding</keyword>
<protein>
    <submittedName>
        <fullName evidence="6">Ion-translocating oxidoreductase complex subunit B</fullName>
    </submittedName>
</protein>
<evidence type="ECO:0000256" key="1">
    <source>
        <dbReference type="ARBA" id="ARBA00022485"/>
    </source>
</evidence>
<dbReference type="Gene3D" id="3.30.70.20">
    <property type="match status" value="1"/>
</dbReference>
<evidence type="ECO:0000313" key="6">
    <source>
        <dbReference type="EMBL" id="QNO55372.1"/>
    </source>
</evidence>
<sequence length="103" mass="11332">MPQSLLSLAWKAFVNEELCVGCGKCTGVCWTGAIGIVDKKAVVDFNRCICCTACVRACPKGAIQIVPHSSPLLQRDPVLERLKTQLNVVRSKVEEMERSIEEL</sequence>
<organism evidence="6">
    <name type="scientific">Candidatus Methanophaga sp. ANME-1 ERB7</name>
    <dbReference type="NCBI Taxonomy" id="2759913"/>
    <lineage>
        <taxon>Archaea</taxon>
        <taxon>Methanobacteriati</taxon>
        <taxon>Methanobacteriota</taxon>
        <taxon>Stenosarchaea group</taxon>
        <taxon>Methanomicrobia</taxon>
        <taxon>Candidatus Methanophagales</taxon>
        <taxon>Candidatus Methanophagaceae</taxon>
        <taxon>Candidatus Methanophaga</taxon>
    </lineage>
</organism>
<dbReference type="PROSITE" id="PS00198">
    <property type="entry name" value="4FE4S_FER_1"/>
    <property type="match status" value="1"/>
</dbReference>
<dbReference type="PANTHER" id="PTHR43687">
    <property type="entry name" value="ADENYLYLSULFATE REDUCTASE, BETA SUBUNIT"/>
    <property type="match status" value="1"/>
</dbReference>
<dbReference type="SUPFAM" id="SSF54862">
    <property type="entry name" value="4Fe-4S ferredoxins"/>
    <property type="match status" value="1"/>
</dbReference>
<dbReference type="InterPro" id="IPR017900">
    <property type="entry name" value="4Fe4S_Fe_S_CS"/>
</dbReference>
<evidence type="ECO:0000256" key="3">
    <source>
        <dbReference type="ARBA" id="ARBA00023004"/>
    </source>
</evidence>
<name>A0A7G9Z538_9EURY</name>
<accession>A0A7G9Z538</accession>
<dbReference type="GO" id="GO:0046872">
    <property type="term" value="F:metal ion binding"/>
    <property type="evidence" value="ECO:0007669"/>
    <property type="project" value="UniProtKB-KW"/>
</dbReference>
<evidence type="ECO:0000259" key="5">
    <source>
        <dbReference type="PROSITE" id="PS51379"/>
    </source>
</evidence>
<dbReference type="InterPro" id="IPR017896">
    <property type="entry name" value="4Fe4S_Fe-S-bd"/>
</dbReference>
<keyword evidence="3" id="KW-0408">Iron</keyword>
<evidence type="ECO:0000256" key="4">
    <source>
        <dbReference type="ARBA" id="ARBA00023014"/>
    </source>
</evidence>
<gene>
    <name evidence="6" type="primary">rsxB</name>
    <name evidence="6" type="ORF">IGHPNKDG_00001</name>
</gene>
<dbReference type="GO" id="GO:0051539">
    <property type="term" value="F:4 iron, 4 sulfur cluster binding"/>
    <property type="evidence" value="ECO:0007669"/>
    <property type="project" value="UniProtKB-KW"/>
</dbReference>
<dbReference type="EMBL" id="MT631612">
    <property type="protein sequence ID" value="QNO55372.1"/>
    <property type="molecule type" value="Genomic_DNA"/>
</dbReference>
<dbReference type="GO" id="GO:0016491">
    <property type="term" value="F:oxidoreductase activity"/>
    <property type="evidence" value="ECO:0007669"/>
    <property type="project" value="UniProtKB-ARBA"/>
</dbReference>
<evidence type="ECO:0000256" key="2">
    <source>
        <dbReference type="ARBA" id="ARBA00022723"/>
    </source>
</evidence>
<reference evidence="6" key="1">
    <citation type="submission" date="2020-06" db="EMBL/GenBank/DDBJ databases">
        <title>Unique genomic features of the anaerobic methanotrophic archaea.</title>
        <authorList>
            <person name="Chadwick G.L."/>
            <person name="Skennerton C.T."/>
            <person name="Laso-Perez R."/>
            <person name="Leu A.O."/>
            <person name="Speth D.R."/>
            <person name="Yu H."/>
            <person name="Morgan-Lang C."/>
            <person name="Hatzenpichler R."/>
            <person name="Goudeau D."/>
            <person name="Malmstrom R."/>
            <person name="Brazelton W.J."/>
            <person name="Woyke T."/>
            <person name="Hallam S.J."/>
            <person name="Tyson G.W."/>
            <person name="Wegener G."/>
            <person name="Boetius A."/>
            <person name="Orphan V."/>
        </authorList>
    </citation>
    <scope>NUCLEOTIDE SEQUENCE</scope>
</reference>
<keyword evidence="1" id="KW-0004">4Fe-4S</keyword>